<name>A0ACA9NMZ0_9GLOM</name>
<dbReference type="Proteomes" id="UP000789525">
    <property type="component" value="Unassembled WGS sequence"/>
</dbReference>
<reference evidence="1" key="1">
    <citation type="submission" date="2021-06" db="EMBL/GenBank/DDBJ databases">
        <authorList>
            <person name="Kallberg Y."/>
            <person name="Tangrot J."/>
            <person name="Rosling A."/>
        </authorList>
    </citation>
    <scope>NUCLEOTIDE SEQUENCE</scope>
    <source>
        <strain evidence="1">CL356</strain>
    </source>
</reference>
<protein>
    <submittedName>
        <fullName evidence="1">2877_t:CDS:1</fullName>
    </submittedName>
</protein>
<sequence length="279" mass="32547">EESKRLAVNEKQKREELSSKFENTIWEIKSKMEEDADEKKKRTEDNELLKDKFRSFLEQYELREKHFNSVIRSKDLELQLYEAKLQQQKQLTEQEVNKVTSLKGQVDVLSKAEAELHRHLNVHIDKFKQVEETLNKSNELFETFRKEMGQMTQKTKKLEKENALIKGKCVTMNKNILEMAEERARDQKFIEDTKRKEVNLENLCRALQAERALLKKKVESLELLTSSIRQSSDEETDGGLIGYCSGEVELCGNDNNHDEASGTEFHKIDQSCNQGTSQN</sequence>
<keyword evidence="2" id="KW-1185">Reference proteome</keyword>
<evidence type="ECO:0000313" key="2">
    <source>
        <dbReference type="Proteomes" id="UP000789525"/>
    </source>
</evidence>
<proteinExistence type="predicted"/>
<dbReference type="EMBL" id="CAJVPT010022623">
    <property type="protein sequence ID" value="CAG8660952.1"/>
    <property type="molecule type" value="Genomic_DNA"/>
</dbReference>
<comment type="caution">
    <text evidence="1">The sequence shown here is derived from an EMBL/GenBank/DDBJ whole genome shotgun (WGS) entry which is preliminary data.</text>
</comment>
<gene>
    <name evidence="1" type="ORF">ACOLOM_LOCUS8588</name>
</gene>
<feature type="non-terminal residue" evidence="1">
    <location>
        <position position="1"/>
    </location>
</feature>
<organism evidence="1 2">
    <name type="scientific">Acaulospora colombiana</name>
    <dbReference type="NCBI Taxonomy" id="27376"/>
    <lineage>
        <taxon>Eukaryota</taxon>
        <taxon>Fungi</taxon>
        <taxon>Fungi incertae sedis</taxon>
        <taxon>Mucoromycota</taxon>
        <taxon>Glomeromycotina</taxon>
        <taxon>Glomeromycetes</taxon>
        <taxon>Diversisporales</taxon>
        <taxon>Acaulosporaceae</taxon>
        <taxon>Acaulospora</taxon>
    </lineage>
</organism>
<accession>A0ACA9NMZ0</accession>
<evidence type="ECO:0000313" key="1">
    <source>
        <dbReference type="EMBL" id="CAG8660952.1"/>
    </source>
</evidence>